<dbReference type="GO" id="GO:0005507">
    <property type="term" value="F:copper ion binding"/>
    <property type="evidence" value="ECO:0007669"/>
    <property type="project" value="InterPro"/>
</dbReference>
<evidence type="ECO:0000256" key="1">
    <source>
        <dbReference type="ARBA" id="ARBA00010609"/>
    </source>
</evidence>
<evidence type="ECO:0000256" key="3">
    <source>
        <dbReference type="ARBA" id="ARBA00023180"/>
    </source>
</evidence>
<feature type="non-terminal residue" evidence="5">
    <location>
        <position position="83"/>
    </location>
</feature>
<dbReference type="PANTHER" id="PTHR11709:SF417">
    <property type="entry name" value="LACCASE-17"/>
    <property type="match status" value="1"/>
</dbReference>
<sequence>IGPVAELTIVNRVIAPDGFERSATLAGGIFPGPLIKAQKHDNFSINVVNQLQDKSMPLSTSVHWHGIHQEKTNWADGTSFITQ</sequence>
<keyword evidence="3" id="KW-0325">Glycoprotein</keyword>
<dbReference type="Gene3D" id="2.60.40.420">
    <property type="entry name" value="Cupredoxins - blue copper proteins"/>
    <property type="match status" value="1"/>
</dbReference>
<dbReference type="InterPro" id="IPR011707">
    <property type="entry name" value="Cu-oxidase-like_N"/>
</dbReference>
<dbReference type="Proteomes" id="UP000807769">
    <property type="component" value="Unassembled WGS sequence"/>
</dbReference>
<dbReference type="SUPFAM" id="SSF49503">
    <property type="entry name" value="Cupredoxins"/>
    <property type="match status" value="1"/>
</dbReference>
<dbReference type="OrthoDB" id="2121828at2759"/>
<accession>A0A9P7DGI3</accession>
<proteinExistence type="inferred from homology"/>
<dbReference type="GeneID" id="64623562"/>
<evidence type="ECO:0000256" key="2">
    <source>
        <dbReference type="ARBA" id="ARBA00023008"/>
    </source>
</evidence>
<dbReference type="InterPro" id="IPR045087">
    <property type="entry name" value="Cu-oxidase_fam"/>
</dbReference>
<gene>
    <name evidence="5" type="ORF">BJ212DRAFT_1236852</name>
</gene>
<keyword evidence="2" id="KW-0186">Copper</keyword>
<keyword evidence="6" id="KW-1185">Reference proteome</keyword>
<comment type="caution">
    <text evidence="5">The sequence shown here is derived from an EMBL/GenBank/DDBJ whole genome shotgun (WGS) entry which is preliminary data.</text>
</comment>
<dbReference type="InterPro" id="IPR008972">
    <property type="entry name" value="Cupredoxin"/>
</dbReference>
<dbReference type="GO" id="GO:0016491">
    <property type="term" value="F:oxidoreductase activity"/>
    <property type="evidence" value="ECO:0007669"/>
    <property type="project" value="TreeGrafter"/>
</dbReference>
<feature type="domain" description="Plastocyanin-like" evidence="4">
    <location>
        <begin position="14"/>
        <end position="83"/>
    </location>
</feature>
<organism evidence="5 6">
    <name type="scientific">Suillus subaureus</name>
    <dbReference type="NCBI Taxonomy" id="48587"/>
    <lineage>
        <taxon>Eukaryota</taxon>
        <taxon>Fungi</taxon>
        <taxon>Dikarya</taxon>
        <taxon>Basidiomycota</taxon>
        <taxon>Agaricomycotina</taxon>
        <taxon>Agaricomycetes</taxon>
        <taxon>Agaricomycetidae</taxon>
        <taxon>Boletales</taxon>
        <taxon>Suillineae</taxon>
        <taxon>Suillaceae</taxon>
        <taxon>Suillus</taxon>
    </lineage>
</organism>
<name>A0A9P7DGI3_9AGAM</name>
<reference evidence="5" key="1">
    <citation type="journal article" date="2020" name="New Phytol.">
        <title>Comparative genomics reveals dynamic genome evolution in host specialist ectomycorrhizal fungi.</title>
        <authorList>
            <person name="Lofgren L.A."/>
            <person name="Nguyen N.H."/>
            <person name="Vilgalys R."/>
            <person name="Ruytinx J."/>
            <person name="Liao H.L."/>
            <person name="Branco S."/>
            <person name="Kuo A."/>
            <person name="LaButti K."/>
            <person name="Lipzen A."/>
            <person name="Andreopoulos W."/>
            <person name="Pangilinan J."/>
            <person name="Riley R."/>
            <person name="Hundley H."/>
            <person name="Na H."/>
            <person name="Barry K."/>
            <person name="Grigoriev I.V."/>
            <person name="Stajich J.E."/>
            <person name="Kennedy P.G."/>
        </authorList>
    </citation>
    <scope>NUCLEOTIDE SEQUENCE</scope>
    <source>
        <strain evidence="5">MN1</strain>
    </source>
</reference>
<dbReference type="AlphaFoldDB" id="A0A9P7DGI3"/>
<evidence type="ECO:0000259" key="4">
    <source>
        <dbReference type="Pfam" id="PF07732"/>
    </source>
</evidence>
<dbReference type="RefSeq" id="XP_041184942.1">
    <property type="nucleotide sequence ID" value="XM_041329545.1"/>
</dbReference>
<feature type="non-terminal residue" evidence="5">
    <location>
        <position position="1"/>
    </location>
</feature>
<evidence type="ECO:0000313" key="6">
    <source>
        <dbReference type="Proteomes" id="UP000807769"/>
    </source>
</evidence>
<comment type="similarity">
    <text evidence="1">Belongs to the multicopper oxidase family.</text>
</comment>
<protein>
    <submittedName>
        <fullName evidence="5">Multicopper oxidase</fullName>
    </submittedName>
</protein>
<dbReference type="EMBL" id="JABBWG010000490">
    <property type="protein sequence ID" value="KAG1792554.1"/>
    <property type="molecule type" value="Genomic_DNA"/>
</dbReference>
<dbReference type="Pfam" id="PF07732">
    <property type="entry name" value="Cu-oxidase_3"/>
    <property type="match status" value="1"/>
</dbReference>
<dbReference type="PANTHER" id="PTHR11709">
    <property type="entry name" value="MULTI-COPPER OXIDASE"/>
    <property type="match status" value="1"/>
</dbReference>
<evidence type="ECO:0000313" key="5">
    <source>
        <dbReference type="EMBL" id="KAG1792554.1"/>
    </source>
</evidence>